<feature type="transmembrane region" description="Helical" evidence="12">
    <location>
        <begin position="172"/>
        <end position="192"/>
    </location>
</feature>
<dbReference type="PANTHER" id="PTHR23516:SF1">
    <property type="entry name" value="MOLYBDATE-ANION TRANSPORTER"/>
    <property type="match status" value="1"/>
</dbReference>
<keyword evidence="6 12" id="KW-0812">Transmembrane</keyword>
<keyword evidence="4" id="KW-0813">Transport</keyword>
<feature type="transmembrane region" description="Helical" evidence="12">
    <location>
        <begin position="91"/>
        <end position="112"/>
    </location>
</feature>
<keyword evidence="13" id="KW-0732">Signal</keyword>
<feature type="transmembrane region" description="Helical" evidence="12">
    <location>
        <begin position="478"/>
        <end position="498"/>
    </location>
</feature>
<protein>
    <recommendedName>
        <fullName evidence="3">Molybdate-anion transporter</fullName>
    </recommendedName>
    <alternativeName>
        <fullName evidence="10">Major facilitator superfamily domain-containing protein 5</fullName>
    </alternativeName>
    <alternativeName>
        <fullName evidence="11">Molybdate transporter 2 homolog</fullName>
    </alternativeName>
</protein>
<keyword evidence="9 12" id="KW-0472">Membrane</keyword>
<evidence type="ECO:0000256" key="6">
    <source>
        <dbReference type="ARBA" id="ARBA00022692"/>
    </source>
</evidence>
<evidence type="ECO:0000256" key="4">
    <source>
        <dbReference type="ARBA" id="ARBA00022448"/>
    </source>
</evidence>
<dbReference type="InterPro" id="IPR008509">
    <property type="entry name" value="MOT2/MFSD5"/>
</dbReference>
<feature type="transmembrane region" description="Helical" evidence="12">
    <location>
        <begin position="204"/>
        <end position="222"/>
    </location>
</feature>
<evidence type="ECO:0000256" key="10">
    <source>
        <dbReference type="ARBA" id="ARBA00030646"/>
    </source>
</evidence>
<dbReference type="EMBL" id="HBGS01052916">
    <property type="protein sequence ID" value="CAD9471067.1"/>
    <property type="molecule type" value="Transcribed_RNA"/>
</dbReference>
<feature type="signal peptide" evidence="13">
    <location>
        <begin position="1"/>
        <end position="19"/>
    </location>
</feature>
<dbReference type="GO" id="GO:0015098">
    <property type="term" value="F:molybdate ion transmembrane transporter activity"/>
    <property type="evidence" value="ECO:0007669"/>
    <property type="project" value="InterPro"/>
</dbReference>
<sequence>MIKRVSLLLLLSVVGATSSFQLHHAVNLPTKNLIRSSGNVQSPHFQRGLQTRGQLSAAMPALPALRSALSLKGGFTFASTFGTGPDGMFNALFAGLLATVFSLKTIGAKGLATKDDAAPKEIDPKVKSLQWRFLAVFWLFRLAEWLQGPYFYEVYASKVINGIVVTQDMIGYLFLSGFLTTALLGPVCGKLVDGFGRKKGSLAFVLFYVLGALSTKSPLLWLLFVGRFASGIGTALLFCAPEAWLATEHERKGLDGASLGKIFGLAYFGDSLVAMLAGQLAQASASVSGPTGPFMLSIAFLIAGGIMATALWGENTAGNVASTSAAGDEKGSSSSGGLKPAWEAMKADKKIISVGLIQSLFEGAMYTFVLQWPPAMIAAMSGGAKVPFGRIFSCLMASCMVGSTIFSKLINRGIAVERSISWIVGMASIALACAAGFGLSNLPLLIASFFAFEAAVGFYFPAMGTLRARYLPDEYRGIMMTMFGVPLNLMVVAVYTNIRRLGTKGALLISATALAGSCLASLRLQALIKEPSDEKA</sequence>
<feature type="transmembrane region" description="Helical" evidence="12">
    <location>
        <begin position="259"/>
        <end position="281"/>
    </location>
</feature>
<name>A0A7S2GU32_9STRA</name>
<keyword evidence="7 12" id="KW-1133">Transmembrane helix</keyword>
<reference evidence="14" key="1">
    <citation type="submission" date="2021-01" db="EMBL/GenBank/DDBJ databases">
        <authorList>
            <person name="Corre E."/>
            <person name="Pelletier E."/>
            <person name="Niang G."/>
            <person name="Scheremetjew M."/>
            <person name="Finn R."/>
            <person name="Kale V."/>
            <person name="Holt S."/>
            <person name="Cochrane G."/>
            <person name="Meng A."/>
            <person name="Brown T."/>
            <person name="Cohen L."/>
        </authorList>
    </citation>
    <scope>NUCLEOTIDE SEQUENCE</scope>
    <source>
        <strain evidence="14">CCMP1381</strain>
    </source>
</reference>
<evidence type="ECO:0000256" key="9">
    <source>
        <dbReference type="ARBA" id="ARBA00023136"/>
    </source>
</evidence>
<dbReference type="InterPro" id="IPR036259">
    <property type="entry name" value="MFS_trans_sf"/>
</dbReference>
<evidence type="ECO:0000256" key="13">
    <source>
        <dbReference type="SAM" id="SignalP"/>
    </source>
</evidence>
<dbReference type="PANTHER" id="PTHR23516">
    <property type="entry name" value="SAM (S-ADENOSYL METHIONINE) TRANSPORTER"/>
    <property type="match status" value="1"/>
</dbReference>
<feature type="transmembrane region" description="Helical" evidence="12">
    <location>
        <begin position="293"/>
        <end position="312"/>
    </location>
</feature>
<evidence type="ECO:0000256" key="8">
    <source>
        <dbReference type="ARBA" id="ARBA00023065"/>
    </source>
</evidence>
<evidence type="ECO:0000256" key="7">
    <source>
        <dbReference type="ARBA" id="ARBA00022989"/>
    </source>
</evidence>
<feature type="transmembrane region" description="Helical" evidence="12">
    <location>
        <begin position="388"/>
        <end position="407"/>
    </location>
</feature>
<feature type="transmembrane region" description="Helical" evidence="12">
    <location>
        <begin position="351"/>
        <end position="368"/>
    </location>
</feature>
<gene>
    <name evidence="14" type="ORF">DSPE1174_LOCUS27312</name>
</gene>
<feature type="chain" id="PRO_5030868855" description="Molybdate-anion transporter" evidence="13">
    <location>
        <begin position="20"/>
        <end position="536"/>
    </location>
</feature>
<evidence type="ECO:0000313" key="14">
    <source>
        <dbReference type="EMBL" id="CAD9471067.1"/>
    </source>
</evidence>
<dbReference type="SUPFAM" id="SSF103473">
    <property type="entry name" value="MFS general substrate transporter"/>
    <property type="match status" value="1"/>
</dbReference>
<evidence type="ECO:0000256" key="1">
    <source>
        <dbReference type="ARBA" id="ARBA00003019"/>
    </source>
</evidence>
<dbReference type="AlphaFoldDB" id="A0A7S2GU32"/>
<comment type="subcellular location">
    <subcellularLocation>
        <location evidence="2">Cell membrane</location>
        <topology evidence="2">Multi-pass membrane protein</topology>
    </subcellularLocation>
</comment>
<proteinExistence type="predicted"/>
<feature type="transmembrane region" description="Helical" evidence="12">
    <location>
        <begin position="228"/>
        <end position="247"/>
    </location>
</feature>
<dbReference type="GO" id="GO:0005886">
    <property type="term" value="C:plasma membrane"/>
    <property type="evidence" value="ECO:0007669"/>
    <property type="project" value="UniProtKB-SubCell"/>
</dbReference>
<accession>A0A7S2GU32</accession>
<keyword evidence="8" id="KW-0406">Ion transport</keyword>
<evidence type="ECO:0000256" key="12">
    <source>
        <dbReference type="SAM" id="Phobius"/>
    </source>
</evidence>
<evidence type="ECO:0000256" key="11">
    <source>
        <dbReference type="ARBA" id="ARBA00032555"/>
    </source>
</evidence>
<organism evidence="14">
    <name type="scientific">Octactis speculum</name>
    <dbReference type="NCBI Taxonomy" id="3111310"/>
    <lineage>
        <taxon>Eukaryota</taxon>
        <taxon>Sar</taxon>
        <taxon>Stramenopiles</taxon>
        <taxon>Ochrophyta</taxon>
        <taxon>Dictyochophyceae</taxon>
        <taxon>Dictyochales</taxon>
        <taxon>Dictyochaceae</taxon>
        <taxon>Octactis</taxon>
    </lineage>
</organism>
<dbReference type="Pfam" id="PF05631">
    <property type="entry name" value="MFS_5"/>
    <property type="match status" value="1"/>
</dbReference>
<evidence type="ECO:0000256" key="3">
    <source>
        <dbReference type="ARBA" id="ARBA00021242"/>
    </source>
</evidence>
<comment type="function">
    <text evidence="1">Mediates high-affinity intracellular uptake of the rare oligo-element molybdenum.</text>
</comment>
<evidence type="ECO:0000256" key="5">
    <source>
        <dbReference type="ARBA" id="ARBA00022475"/>
    </source>
</evidence>
<evidence type="ECO:0000256" key="2">
    <source>
        <dbReference type="ARBA" id="ARBA00004651"/>
    </source>
</evidence>
<feature type="transmembrane region" description="Helical" evidence="12">
    <location>
        <begin position="504"/>
        <end position="522"/>
    </location>
</feature>
<dbReference type="GO" id="GO:0006811">
    <property type="term" value="P:monoatomic ion transport"/>
    <property type="evidence" value="ECO:0007669"/>
    <property type="project" value="UniProtKB-KW"/>
</dbReference>
<dbReference type="Gene3D" id="1.20.1250.20">
    <property type="entry name" value="MFS general substrate transporter like domains"/>
    <property type="match status" value="1"/>
</dbReference>
<feature type="transmembrane region" description="Helical" evidence="12">
    <location>
        <begin position="133"/>
        <end position="152"/>
    </location>
</feature>
<feature type="transmembrane region" description="Helical" evidence="12">
    <location>
        <begin position="419"/>
        <end position="439"/>
    </location>
</feature>
<keyword evidence="5" id="KW-1003">Cell membrane</keyword>